<keyword evidence="3" id="KW-0805">Transcription regulation</keyword>
<dbReference type="PROSITE" id="PS51457">
    <property type="entry name" value="BEN"/>
    <property type="match status" value="1"/>
</dbReference>
<accession>A0A6P4IBG5</accession>
<dbReference type="PANTHER" id="PTHR35346:SF1">
    <property type="entry name" value="BEN DOMAIN-CONTAINING PROTEIN 6"/>
    <property type="match status" value="1"/>
</dbReference>
<evidence type="ECO:0000256" key="3">
    <source>
        <dbReference type="ARBA" id="ARBA00023015"/>
    </source>
</evidence>
<evidence type="ECO:0000256" key="5">
    <source>
        <dbReference type="ARBA" id="ARBA00023242"/>
    </source>
</evidence>
<keyword evidence="8" id="KW-1185">Reference proteome</keyword>
<evidence type="ECO:0000313" key="9">
    <source>
        <dbReference type="RefSeq" id="XP_017026267.1"/>
    </source>
</evidence>
<proteinExistence type="predicted"/>
<evidence type="ECO:0000256" key="6">
    <source>
        <dbReference type="SAM" id="MobiDB-lite"/>
    </source>
</evidence>
<dbReference type="PANTHER" id="PTHR35346">
    <property type="entry name" value="BEN DOMAIN-CONTAINING PROTEIN 6"/>
    <property type="match status" value="1"/>
</dbReference>
<comment type="subcellular location">
    <subcellularLocation>
        <location evidence="1">Nucleus</location>
    </subcellularLocation>
</comment>
<keyword evidence="4" id="KW-0804">Transcription</keyword>
<dbReference type="OrthoDB" id="8186171at2759"/>
<gene>
    <name evidence="9" type="primary">Elba2</name>
</gene>
<dbReference type="GO" id="GO:0045666">
    <property type="term" value="P:positive regulation of neuron differentiation"/>
    <property type="evidence" value="ECO:0007669"/>
    <property type="project" value="InterPro"/>
</dbReference>
<evidence type="ECO:0000256" key="2">
    <source>
        <dbReference type="ARBA" id="ARBA00022491"/>
    </source>
</evidence>
<keyword evidence="2" id="KW-0678">Repressor</keyword>
<sequence length="382" mass="43323">MAAGFRPYLRDSNLTNSEAPGISMSVIHSSEPQPHSLPALYFHPQTAVLPSVQFSHPYHQYLSQFAPNFVPYYYRLLSRPIMKQEEMDIENYINYEVAAQQAIMRQRSSKPLGQLQPLMQPPPVQQIPMKIPRKEVRRSSPPKRRIINAQLVAIATPSGGIKNIEPQIEPLPPVEDSFKQQVAKIQKSQHHYEQLFGRLTSMLKTLNQRYDNDYESVPAPPSKRPRHMSTSSAESHLPDNASENERENLVQYPQRVKKEDGSTVYVLGPNGTEITAHQYGEVFFTNAPVATRCLLCVVFSSDELATHTLTGKPSPAFYGRERPPKLQLDQRKVDDIVVCVMNRTGGKERVIRATITTKCADTAKKYKRRAKKAQIMAIKDEC</sequence>
<protein>
    <submittedName>
        <fullName evidence="9">Early boundary activity protein 2</fullName>
    </submittedName>
</protein>
<reference evidence="8" key="1">
    <citation type="submission" date="2025-05" db="UniProtKB">
        <authorList>
            <consortium name="RefSeq"/>
        </authorList>
    </citation>
    <scope>NUCLEOTIDE SEQUENCE [LARGE SCALE GENOMIC DNA]</scope>
    <source>
        <strain evidence="8">14028-0561.14</strain>
    </source>
</reference>
<dbReference type="GO" id="GO:0045746">
    <property type="term" value="P:negative regulation of Notch signaling pathway"/>
    <property type="evidence" value="ECO:0007669"/>
    <property type="project" value="InterPro"/>
</dbReference>
<dbReference type="RefSeq" id="XP_017026267.1">
    <property type="nucleotide sequence ID" value="XM_017170778.3"/>
</dbReference>
<dbReference type="GO" id="GO:0003714">
    <property type="term" value="F:transcription corepressor activity"/>
    <property type="evidence" value="ECO:0007669"/>
    <property type="project" value="InterPro"/>
</dbReference>
<reference evidence="9" key="2">
    <citation type="submission" date="2025-08" db="UniProtKB">
        <authorList>
            <consortium name="RefSeq"/>
        </authorList>
    </citation>
    <scope>IDENTIFICATION</scope>
    <source>
        <strain evidence="9">14028-0561.14</strain>
        <tissue evidence="9">Whole fly</tissue>
    </source>
</reference>
<name>A0A6P4IBG5_DROKI</name>
<dbReference type="SMART" id="SM01025">
    <property type="entry name" value="BEN"/>
    <property type="match status" value="1"/>
</dbReference>
<feature type="domain" description="BEN" evidence="7">
    <location>
        <begin position="268"/>
        <end position="366"/>
    </location>
</feature>
<dbReference type="InterPro" id="IPR037496">
    <property type="entry name" value="BEND6-like"/>
</dbReference>
<dbReference type="Pfam" id="PF10523">
    <property type="entry name" value="BEN"/>
    <property type="match status" value="1"/>
</dbReference>
<evidence type="ECO:0000313" key="8">
    <source>
        <dbReference type="Proteomes" id="UP001652661"/>
    </source>
</evidence>
<dbReference type="Proteomes" id="UP001652661">
    <property type="component" value="Chromosome 2L"/>
</dbReference>
<evidence type="ECO:0000256" key="4">
    <source>
        <dbReference type="ARBA" id="ARBA00023163"/>
    </source>
</evidence>
<evidence type="ECO:0000256" key="1">
    <source>
        <dbReference type="ARBA" id="ARBA00004123"/>
    </source>
</evidence>
<dbReference type="Gene3D" id="1.10.10.2590">
    <property type="entry name" value="BEN domain"/>
    <property type="match status" value="1"/>
</dbReference>
<organism evidence="8 9">
    <name type="scientific">Drosophila kikkawai</name>
    <name type="common">Fruit fly</name>
    <dbReference type="NCBI Taxonomy" id="30033"/>
    <lineage>
        <taxon>Eukaryota</taxon>
        <taxon>Metazoa</taxon>
        <taxon>Ecdysozoa</taxon>
        <taxon>Arthropoda</taxon>
        <taxon>Hexapoda</taxon>
        <taxon>Insecta</taxon>
        <taxon>Pterygota</taxon>
        <taxon>Neoptera</taxon>
        <taxon>Endopterygota</taxon>
        <taxon>Diptera</taxon>
        <taxon>Brachycera</taxon>
        <taxon>Muscomorpha</taxon>
        <taxon>Ephydroidea</taxon>
        <taxon>Drosophilidae</taxon>
        <taxon>Drosophila</taxon>
        <taxon>Sophophora</taxon>
    </lineage>
</organism>
<feature type="region of interest" description="Disordered" evidence="6">
    <location>
        <begin position="212"/>
        <end position="246"/>
    </location>
</feature>
<dbReference type="AlphaFoldDB" id="A0A6P4IBG5"/>
<dbReference type="InterPro" id="IPR018379">
    <property type="entry name" value="BEN_domain"/>
</dbReference>
<evidence type="ECO:0000259" key="7">
    <source>
        <dbReference type="PROSITE" id="PS51457"/>
    </source>
</evidence>
<keyword evidence="5" id="KW-0539">Nucleus</keyword>
<dbReference type="GO" id="GO:0003677">
    <property type="term" value="F:DNA binding"/>
    <property type="evidence" value="ECO:0007669"/>
    <property type="project" value="InterPro"/>
</dbReference>
<dbReference type="GO" id="GO:0005634">
    <property type="term" value="C:nucleus"/>
    <property type="evidence" value="ECO:0007669"/>
    <property type="project" value="UniProtKB-SubCell"/>
</dbReference>